<evidence type="ECO:0000256" key="11">
    <source>
        <dbReference type="ARBA" id="ARBA00023201"/>
    </source>
</evidence>
<keyword evidence="7 12" id="KW-1133">Transmembrane helix</keyword>
<keyword evidence="11" id="KW-0739">Sodium transport</keyword>
<dbReference type="GO" id="GO:0006814">
    <property type="term" value="P:sodium ion transport"/>
    <property type="evidence" value="ECO:0007669"/>
    <property type="project" value="UniProtKB-KW"/>
</dbReference>
<feature type="non-terminal residue" evidence="13">
    <location>
        <position position="284"/>
    </location>
</feature>
<dbReference type="GO" id="GO:0005886">
    <property type="term" value="C:plasma membrane"/>
    <property type="evidence" value="ECO:0007669"/>
    <property type="project" value="UniProtKB-SubCell"/>
</dbReference>
<evidence type="ECO:0000256" key="7">
    <source>
        <dbReference type="ARBA" id="ARBA00022989"/>
    </source>
</evidence>
<comment type="subcellular location">
    <subcellularLocation>
        <location evidence="1">Cell membrane</location>
        <topology evidence="1">Multi-pass membrane protein</topology>
    </subcellularLocation>
</comment>
<dbReference type="Pfam" id="PF00474">
    <property type="entry name" value="SSF"/>
    <property type="match status" value="1"/>
</dbReference>
<dbReference type="InterPro" id="IPR050277">
    <property type="entry name" value="Sodium:Solute_Symporter"/>
</dbReference>
<dbReference type="Gene3D" id="1.20.1730.10">
    <property type="entry name" value="Sodium/glucose cotransporter"/>
    <property type="match status" value="1"/>
</dbReference>
<keyword evidence="8" id="KW-0915">Sodium</keyword>
<feature type="transmembrane region" description="Helical" evidence="12">
    <location>
        <begin position="15"/>
        <end position="33"/>
    </location>
</feature>
<reference evidence="13" key="1">
    <citation type="submission" date="2018-05" db="EMBL/GenBank/DDBJ databases">
        <authorList>
            <person name="Lanie J.A."/>
            <person name="Ng W.-L."/>
            <person name="Kazmierczak K.M."/>
            <person name="Andrzejewski T.M."/>
            <person name="Davidsen T.M."/>
            <person name="Wayne K.J."/>
            <person name="Tettelin H."/>
            <person name="Glass J.I."/>
            <person name="Rusch D."/>
            <person name="Podicherti R."/>
            <person name="Tsui H.-C.T."/>
            <person name="Winkler M.E."/>
        </authorList>
    </citation>
    <scope>NUCLEOTIDE SEQUENCE</scope>
</reference>
<evidence type="ECO:0000256" key="3">
    <source>
        <dbReference type="ARBA" id="ARBA00022448"/>
    </source>
</evidence>
<evidence type="ECO:0000256" key="4">
    <source>
        <dbReference type="ARBA" id="ARBA00022475"/>
    </source>
</evidence>
<keyword evidence="3" id="KW-0813">Transport</keyword>
<keyword evidence="9" id="KW-0406">Ion transport</keyword>
<keyword evidence="10 12" id="KW-0472">Membrane</keyword>
<comment type="similarity">
    <text evidence="2">Belongs to the sodium:solute symporter (SSF) (TC 2.A.21) family.</text>
</comment>
<keyword evidence="5 12" id="KW-0812">Transmembrane</keyword>
<evidence type="ECO:0000256" key="1">
    <source>
        <dbReference type="ARBA" id="ARBA00004651"/>
    </source>
</evidence>
<sequence>TVPEMMRKRLGSTTVGNVGTTLLVFFQFFFLLAQFKAGAMIMTTLLDDVAVFQQAVSTVDRWTENIPWIGQADGDYLLCLFVFSVSVIAYTAWGGFRAVVWTDVMQGVIMGLGVIIMLALVLIQLGGLGKATQEIARQTPPLKGTATLHVGAAMEHEIVLKKGTWIELTGAHNATHRIHLRTSERASIGANQTTAHLAEKKKANIANEPTHIPVIQLQTPVENTIELASIKRELGAQELPKLKATLQGDLNSYAFGATKPGVYVSAPGPHSSKATGFLPLLLAV</sequence>
<dbReference type="PROSITE" id="PS50283">
    <property type="entry name" value="NA_SOLUT_SYMP_3"/>
    <property type="match status" value="1"/>
</dbReference>
<dbReference type="GO" id="GO:0015293">
    <property type="term" value="F:symporter activity"/>
    <property type="evidence" value="ECO:0007669"/>
    <property type="project" value="UniProtKB-KW"/>
</dbReference>
<protein>
    <submittedName>
        <fullName evidence="13">Uncharacterized protein</fullName>
    </submittedName>
</protein>
<dbReference type="PANTHER" id="PTHR48086">
    <property type="entry name" value="SODIUM/PROLINE SYMPORTER-RELATED"/>
    <property type="match status" value="1"/>
</dbReference>
<evidence type="ECO:0000256" key="5">
    <source>
        <dbReference type="ARBA" id="ARBA00022692"/>
    </source>
</evidence>
<feature type="non-terminal residue" evidence="13">
    <location>
        <position position="1"/>
    </location>
</feature>
<dbReference type="InterPro" id="IPR038377">
    <property type="entry name" value="Na/Glc_symporter_sf"/>
</dbReference>
<feature type="transmembrane region" description="Helical" evidence="12">
    <location>
        <begin position="76"/>
        <end position="96"/>
    </location>
</feature>
<evidence type="ECO:0000256" key="12">
    <source>
        <dbReference type="SAM" id="Phobius"/>
    </source>
</evidence>
<dbReference type="PANTHER" id="PTHR48086:SF3">
    <property type="entry name" value="SODIUM_PROLINE SYMPORTER"/>
    <property type="match status" value="1"/>
</dbReference>
<dbReference type="InterPro" id="IPR001734">
    <property type="entry name" value="Na/solute_symporter"/>
</dbReference>
<feature type="transmembrane region" description="Helical" evidence="12">
    <location>
        <begin position="108"/>
        <end position="128"/>
    </location>
</feature>
<dbReference type="AlphaFoldDB" id="A0A382VKD2"/>
<organism evidence="13">
    <name type="scientific">marine metagenome</name>
    <dbReference type="NCBI Taxonomy" id="408172"/>
    <lineage>
        <taxon>unclassified sequences</taxon>
        <taxon>metagenomes</taxon>
        <taxon>ecological metagenomes</taxon>
    </lineage>
</organism>
<keyword evidence="6" id="KW-0769">Symport</keyword>
<name>A0A382VKD2_9ZZZZ</name>
<evidence type="ECO:0000256" key="6">
    <source>
        <dbReference type="ARBA" id="ARBA00022847"/>
    </source>
</evidence>
<dbReference type="EMBL" id="UINC01152343">
    <property type="protein sequence ID" value="SVD46475.1"/>
    <property type="molecule type" value="Genomic_DNA"/>
</dbReference>
<accession>A0A382VKD2</accession>
<evidence type="ECO:0000256" key="8">
    <source>
        <dbReference type="ARBA" id="ARBA00023053"/>
    </source>
</evidence>
<proteinExistence type="inferred from homology"/>
<keyword evidence="4" id="KW-1003">Cell membrane</keyword>
<evidence type="ECO:0000256" key="9">
    <source>
        <dbReference type="ARBA" id="ARBA00023065"/>
    </source>
</evidence>
<evidence type="ECO:0000256" key="2">
    <source>
        <dbReference type="ARBA" id="ARBA00006434"/>
    </source>
</evidence>
<evidence type="ECO:0000313" key="13">
    <source>
        <dbReference type="EMBL" id="SVD46475.1"/>
    </source>
</evidence>
<gene>
    <name evidence="13" type="ORF">METZ01_LOCUS399329</name>
</gene>
<evidence type="ECO:0000256" key="10">
    <source>
        <dbReference type="ARBA" id="ARBA00023136"/>
    </source>
</evidence>